<comment type="similarity">
    <text evidence="2 7">Belongs to the 2-oxoacid dehydrogenase family.</text>
</comment>
<evidence type="ECO:0000256" key="2">
    <source>
        <dbReference type="ARBA" id="ARBA00007317"/>
    </source>
</evidence>
<feature type="region of interest" description="Disordered" evidence="8">
    <location>
        <begin position="80"/>
        <end position="116"/>
    </location>
</feature>
<keyword evidence="6 7" id="KW-0012">Acyltransferase</keyword>
<evidence type="ECO:0000313" key="11">
    <source>
        <dbReference type="EMBL" id="TCM78625.1"/>
    </source>
</evidence>
<dbReference type="EMBL" id="SLVM01000025">
    <property type="protein sequence ID" value="TCM78625.1"/>
    <property type="molecule type" value="Genomic_DNA"/>
</dbReference>
<dbReference type="Gene3D" id="2.40.50.100">
    <property type="match status" value="1"/>
</dbReference>
<dbReference type="SUPFAM" id="SSF47005">
    <property type="entry name" value="Peripheral subunit-binding domain of 2-oxo acid dehydrogenase complex"/>
    <property type="match status" value="1"/>
</dbReference>
<accession>A0A4R1YMD7</accession>
<name>A0A4R1YMD7_9RHOB</name>
<dbReference type="GO" id="GO:0016407">
    <property type="term" value="F:acetyltransferase activity"/>
    <property type="evidence" value="ECO:0007669"/>
    <property type="project" value="TreeGrafter"/>
</dbReference>
<dbReference type="AlphaFoldDB" id="A0A4R1YMD7"/>
<dbReference type="InterPro" id="IPR036625">
    <property type="entry name" value="E3-bd_dom_sf"/>
</dbReference>
<evidence type="ECO:0000256" key="4">
    <source>
        <dbReference type="ARBA" id="ARBA00022679"/>
    </source>
</evidence>
<evidence type="ECO:0000256" key="8">
    <source>
        <dbReference type="SAM" id="MobiDB-lite"/>
    </source>
</evidence>
<dbReference type="Gene3D" id="4.10.320.10">
    <property type="entry name" value="E3-binding domain"/>
    <property type="match status" value="1"/>
</dbReference>
<evidence type="ECO:0000256" key="7">
    <source>
        <dbReference type="RuleBase" id="RU003423"/>
    </source>
</evidence>
<reference evidence="11 12" key="1">
    <citation type="submission" date="2019-03" db="EMBL/GenBank/DDBJ databases">
        <title>Genomic Encyclopedia of Type Strains, Phase IV (KMG-IV): sequencing the most valuable type-strain genomes for metagenomic binning, comparative biology and taxonomic classification.</title>
        <authorList>
            <person name="Goeker M."/>
        </authorList>
    </citation>
    <scope>NUCLEOTIDE SEQUENCE [LARGE SCALE GENOMIC DNA]</scope>
    <source>
        <strain evidence="11 12">DSM 21153</strain>
    </source>
</reference>
<dbReference type="EC" id="2.3.1.-" evidence="7"/>
<dbReference type="CDD" id="cd06849">
    <property type="entry name" value="lipoyl_domain"/>
    <property type="match status" value="1"/>
</dbReference>
<dbReference type="Pfam" id="PF00198">
    <property type="entry name" value="2-oxoacid_dh"/>
    <property type="match status" value="1"/>
</dbReference>
<protein>
    <recommendedName>
        <fullName evidence="7">Dihydrolipoamide acetyltransferase component of pyruvate dehydrogenase complex</fullName>
        <ecNumber evidence="7">2.3.1.-</ecNumber>
    </recommendedName>
</protein>
<evidence type="ECO:0000256" key="6">
    <source>
        <dbReference type="ARBA" id="ARBA00023315"/>
    </source>
</evidence>
<feature type="domain" description="Lipoyl-binding" evidence="9">
    <location>
        <begin position="1"/>
        <end position="76"/>
    </location>
</feature>
<dbReference type="InterPro" id="IPR011053">
    <property type="entry name" value="Single_hybrid_motif"/>
</dbReference>
<dbReference type="PROSITE" id="PS00189">
    <property type="entry name" value="LIPOYL"/>
    <property type="match status" value="1"/>
</dbReference>
<dbReference type="InterPro" id="IPR004167">
    <property type="entry name" value="PSBD"/>
</dbReference>
<dbReference type="InterPro" id="IPR023213">
    <property type="entry name" value="CAT-like_dom_sf"/>
</dbReference>
<organism evidence="11 12">
    <name type="scientific">Rhodovulum steppense</name>
    <dbReference type="NCBI Taxonomy" id="540251"/>
    <lineage>
        <taxon>Bacteria</taxon>
        <taxon>Pseudomonadati</taxon>
        <taxon>Pseudomonadota</taxon>
        <taxon>Alphaproteobacteria</taxon>
        <taxon>Rhodobacterales</taxon>
        <taxon>Paracoccaceae</taxon>
        <taxon>Rhodovulum</taxon>
    </lineage>
</organism>
<gene>
    <name evidence="11" type="ORF">EV216_1255</name>
</gene>
<dbReference type="InterPro" id="IPR000089">
    <property type="entry name" value="Biotin_lipoyl"/>
</dbReference>
<evidence type="ECO:0000259" key="9">
    <source>
        <dbReference type="PROSITE" id="PS50968"/>
    </source>
</evidence>
<evidence type="ECO:0000313" key="12">
    <source>
        <dbReference type="Proteomes" id="UP000295277"/>
    </source>
</evidence>
<dbReference type="InterPro" id="IPR003016">
    <property type="entry name" value="2-oxoA_DH_lipoyl-BS"/>
</dbReference>
<keyword evidence="11" id="KW-0670">Pyruvate</keyword>
<proteinExistence type="inferred from homology"/>
<feature type="compositionally biased region" description="Low complexity" evidence="8">
    <location>
        <begin position="80"/>
        <end position="96"/>
    </location>
</feature>
<dbReference type="SUPFAM" id="SSF51230">
    <property type="entry name" value="Single hybrid motif"/>
    <property type="match status" value="1"/>
</dbReference>
<feature type="domain" description="Peripheral subunit-binding (PSBD)" evidence="10">
    <location>
        <begin position="116"/>
        <end position="153"/>
    </location>
</feature>
<dbReference type="RefSeq" id="WP_132696238.1">
    <property type="nucleotide sequence ID" value="NZ_SLVM01000025.1"/>
</dbReference>
<dbReference type="PANTHER" id="PTHR43178:SF5">
    <property type="entry name" value="LIPOAMIDE ACYLTRANSFERASE COMPONENT OF BRANCHED-CHAIN ALPHA-KETO ACID DEHYDROGENASE COMPLEX, MITOCHONDRIAL"/>
    <property type="match status" value="1"/>
</dbReference>
<dbReference type="GO" id="GO:0031405">
    <property type="term" value="F:lipoic acid binding"/>
    <property type="evidence" value="ECO:0007669"/>
    <property type="project" value="TreeGrafter"/>
</dbReference>
<dbReference type="SUPFAM" id="SSF52777">
    <property type="entry name" value="CoA-dependent acyltransferases"/>
    <property type="match status" value="1"/>
</dbReference>
<keyword evidence="5 7" id="KW-0450">Lipoyl</keyword>
<dbReference type="Proteomes" id="UP000295277">
    <property type="component" value="Unassembled WGS sequence"/>
</dbReference>
<dbReference type="Gene3D" id="3.30.559.10">
    <property type="entry name" value="Chloramphenicol acetyltransferase-like domain"/>
    <property type="match status" value="1"/>
</dbReference>
<comment type="cofactor">
    <cofactor evidence="1 7">
        <name>(R)-lipoate</name>
        <dbReference type="ChEBI" id="CHEBI:83088"/>
    </cofactor>
</comment>
<dbReference type="InterPro" id="IPR050743">
    <property type="entry name" value="2-oxoacid_DH_E2_comp"/>
</dbReference>
<evidence type="ECO:0000259" key="10">
    <source>
        <dbReference type="PROSITE" id="PS51826"/>
    </source>
</evidence>
<dbReference type="Pfam" id="PF02817">
    <property type="entry name" value="E3_binding"/>
    <property type="match status" value="1"/>
</dbReference>
<evidence type="ECO:0000256" key="3">
    <source>
        <dbReference type="ARBA" id="ARBA00011484"/>
    </source>
</evidence>
<evidence type="ECO:0000256" key="1">
    <source>
        <dbReference type="ARBA" id="ARBA00001938"/>
    </source>
</evidence>
<dbReference type="Pfam" id="PF00364">
    <property type="entry name" value="Biotin_lipoyl"/>
    <property type="match status" value="1"/>
</dbReference>
<feature type="compositionally biased region" description="Pro residues" evidence="8">
    <location>
        <begin position="97"/>
        <end position="108"/>
    </location>
</feature>
<keyword evidence="12" id="KW-1185">Reference proteome</keyword>
<keyword evidence="4 7" id="KW-0808">Transferase</keyword>
<comment type="subunit">
    <text evidence="3">Forms a 24-polypeptide structural core with octahedral symmetry.</text>
</comment>
<dbReference type="PROSITE" id="PS50968">
    <property type="entry name" value="BIOTINYL_LIPOYL"/>
    <property type="match status" value="1"/>
</dbReference>
<dbReference type="PANTHER" id="PTHR43178">
    <property type="entry name" value="DIHYDROLIPOAMIDE ACETYLTRANSFERASE COMPONENT OF PYRUVATE DEHYDROGENASE COMPLEX"/>
    <property type="match status" value="1"/>
</dbReference>
<dbReference type="PROSITE" id="PS51826">
    <property type="entry name" value="PSBD"/>
    <property type="match status" value="1"/>
</dbReference>
<dbReference type="GO" id="GO:0005737">
    <property type="term" value="C:cytoplasm"/>
    <property type="evidence" value="ECO:0007669"/>
    <property type="project" value="TreeGrafter"/>
</dbReference>
<comment type="caution">
    <text evidence="11">The sequence shown here is derived from an EMBL/GenBank/DDBJ whole genome shotgun (WGS) entry which is preliminary data.</text>
</comment>
<sequence length="382" mass="39942">MGLFTMPSLGADMEAGTLTEWLVGPGDRVRRGDIVAVVETQKGAIEIEIFEEGTVERLEAEIGQTLPVGAPLARIRGAGEATEPEAAPGTEVVAPEPAAPETPEPQPQRPAARGLAASPAARVLAAERGIALATVTGTGPGGAILLADVERAQAVAQEAPDPRAGMRKAIASAMAKSKREIPHYYLAHRIDLQASTDWLSAQNAARPPEDRLLMGALIARAVARAAALVPAVNGHYGEEGFRPAAAVHLGLAVALRGGGLIAPAIRDAHLLKLDAMMAAMRDLVARARSGRLRSSELTEGTITLSSLGETGVEVMAGIIYPPQVALVGFGAPRPKPMVHEGVVTIRQSVTATLAADHRVSDGRIGARFLLEIDRHLQHPEEP</sequence>
<dbReference type="InterPro" id="IPR001078">
    <property type="entry name" value="2-oxoacid_DH_actylTfrase"/>
</dbReference>
<dbReference type="OrthoDB" id="9805770at2"/>
<evidence type="ECO:0000256" key="5">
    <source>
        <dbReference type="ARBA" id="ARBA00022823"/>
    </source>
</evidence>